<dbReference type="InterPro" id="IPR037272">
    <property type="entry name" value="SNS_sf"/>
</dbReference>
<feature type="transmembrane region" description="Helical" evidence="8">
    <location>
        <begin position="109"/>
        <end position="130"/>
    </location>
</feature>
<feature type="binding site" evidence="7">
    <location>
        <position position="180"/>
    </location>
    <ligand>
        <name>Na(+)</name>
        <dbReference type="ChEBI" id="CHEBI:29101"/>
        <label>1</label>
    </ligand>
</feature>
<protein>
    <submittedName>
        <fullName evidence="10">Uncharacterized protein</fullName>
    </submittedName>
</protein>
<keyword evidence="9" id="KW-0732">Signal</keyword>
<evidence type="ECO:0000256" key="7">
    <source>
        <dbReference type="PIRSR" id="PIRSR600175-1"/>
    </source>
</evidence>
<evidence type="ECO:0000256" key="5">
    <source>
        <dbReference type="ARBA" id="ARBA00022989"/>
    </source>
</evidence>
<reference evidence="10" key="1">
    <citation type="submission" date="2023-10" db="EMBL/GenBank/DDBJ databases">
        <title>Genome assembly of Pristionchus species.</title>
        <authorList>
            <person name="Yoshida K."/>
            <person name="Sommer R.J."/>
        </authorList>
    </citation>
    <scope>NUCLEOTIDE SEQUENCE</scope>
    <source>
        <strain evidence="10">RS5133</strain>
    </source>
</reference>
<evidence type="ECO:0000256" key="3">
    <source>
        <dbReference type="ARBA" id="ARBA00022692"/>
    </source>
</evidence>
<evidence type="ECO:0000256" key="2">
    <source>
        <dbReference type="ARBA" id="ARBA00022448"/>
    </source>
</evidence>
<dbReference type="GO" id="GO:0046872">
    <property type="term" value="F:metal ion binding"/>
    <property type="evidence" value="ECO:0007669"/>
    <property type="project" value="UniProtKB-KW"/>
</dbReference>
<feature type="transmembrane region" description="Helical" evidence="8">
    <location>
        <begin position="208"/>
        <end position="229"/>
    </location>
</feature>
<dbReference type="GO" id="GO:0005332">
    <property type="term" value="F:gamma-aminobutyric acid:sodium:chloride symporter activity"/>
    <property type="evidence" value="ECO:0007669"/>
    <property type="project" value="TreeGrafter"/>
</dbReference>
<dbReference type="EMBL" id="BTSY01000207">
    <property type="protein sequence ID" value="GMT37642.1"/>
    <property type="molecule type" value="Genomic_DNA"/>
</dbReference>
<name>A0AAV5V7C8_9BILA</name>
<keyword evidence="7" id="KW-0915">Sodium</keyword>
<proteinExistence type="predicted"/>
<sequence length="306" mass="33668">VAVALLVCWALTAAGLIKGVQSMGKVSMVTTALPYLIITILFFRGVTLPGAGKGVRYFLTNPDWSKILQIDTWTAALSQACFSLSIGAGSMIVMSSYSKREHPNYRDSVIILAADTFMSVFGGTAVFAILGSMAERMGVPIEEVVASPLTLAFIAYPEATSHMPASTLWALLFFFMLFILGISTMFCFVEGFATCIIDENPKLVKYHWLVVTIICVVCYALNILCFAFQNGYHIFSIFNQFLGTVSMPAALFLEIIILMTFYGSPRLFRDIRCMHGLPTNLYYQIFGCLGTYIKISVTFTAPLLAV</sequence>
<dbReference type="PANTHER" id="PTHR11616:SF326">
    <property type="entry name" value="SODIUM-DEPENDENT TRANSPORTER SNF-5"/>
    <property type="match status" value="1"/>
</dbReference>
<evidence type="ECO:0000313" key="12">
    <source>
        <dbReference type="Proteomes" id="UP001432322"/>
    </source>
</evidence>
<feature type="transmembrane region" description="Helical" evidence="8">
    <location>
        <begin position="241"/>
        <end position="261"/>
    </location>
</feature>
<feature type="chain" id="PRO_5044714742" evidence="9">
    <location>
        <begin position="23"/>
        <end position="306"/>
    </location>
</feature>
<feature type="signal peptide" evidence="9">
    <location>
        <begin position="1"/>
        <end position="22"/>
    </location>
</feature>
<dbReference type="SUPFAM" id="SSF161070">
    <property type="entry name" value="SNF-like"/>
    <property type="match status" value="1"/>
</dbReference>
<feature type="transmembrane region" description="Helical" evidence="8">
    <location>
        <begin position="168"/>
        <end position="196"/>
    </location>
</feature>
<dbReference type="Proteomes" id="UP001432322">
    <property type="component" value="Unassembled WGS sequence"/>
</dbReference>
<dbReference type="InterPro" id="IPR000175">
    <property type="entry name" value="Na/ntran_symport"/>
</dbReference>
<dbReference type="PRINTS" id="PR00176">
    <property type="entry name" value="NANEUSMPORT"/>
</dbReference>
<gene>
    <name evidence="11" type="ORF">PFISCL1PPCAC_28939</name>
    <name evidence="10" type="ORF">PFISCL1PPCAC_5484</name>
</gene>
<comment type="caution">
    <text evidence="10">The sequence shown here is derived from an EMBL/GenBank/DDBJ whole genome shotgun (WGS) entry which is preliminary data.</text>
</comment>
<keyword evidence="5 8" id="KW-1133">Transmembrane helix</keyword>
<dbReference type="GO" id="GO:0005886">
    <property type="term" value="C:plasma membrane"/>
    <property type="evidence" value="ECO:0007669"/>
    <property type="project" value="TreeGrafter"/>
</dbReference>
<feature type="non-terminal residue" evidence="10">
    <location>
        <position position="306"/>
    </location>
</feature>
<dbReference type="Pfam" id="PF00209">
    <property type="entry name" value="SNF"/>
    <property type="match status" value="1"/>
</dbReference>
<evidence type="ECO:0000256" key="6">
    <source>
        <dbReference type="ARBA" id="ARBA00023136"/>
    </source>
</evidence>
<feature type="non-terminal residue" evidence="10">
    <location>
        <position position="1"/>
    </location>
</feature>
<keyword evidence="12" id="KW-1185">Reference proteome</keyword>
<dbReference type="PROSITE" id="PS50267">
    <property type="entry name" value="NA_NEUROTRAN_SYMP_3"/>
    <property type="match status" value="1"/>
</dbReference>
<feature type="transmembrane region" description="Helical" evidence="8">
    <location>
        <begin position="281"/>
        <end position="305"/>
    </location>
</feature>
<keyword evidence="3 8" id="KW-0812">Transmembrane</keyword>
<evidence type="ECO:0000256" key="4">
    <source>
        <dbReference type="ARBA" id="ARBA00022847"/>
    </source>
</evidence>
<feature type="transmembrane region" description="Helical" evidence="8">
    <location>
        <begin position="73"/>
        <end position="97"/>
    </location>
</feature>
<evidence type="ECO:0000313" key="11">
    <source>
        <dbReference type="EMBL" id="GMT37642.1"/>
    </source>
</evidence>
<keyword evidence="6 8" id="KW-0472">Membrane</keyword>
<feature type="transmembrane region" description="Helical" evidence="8">
    <location>
        <begin position="32"/>
        <end position="52"/>
    </location>
</feature>
<evidence type="ECO:0000256" key="9">
    <source>
        <dbReference type="SAM" id="SignalP"/>
    </source>
</evidence>
<evidence type="ECO:0000256" key="8">
    <source>
        <dbReference type="SAM" id="Phobius"/>
    </source>
</evidence>
<keyword evidence="7" id="KW-0479">Metal-binding</keyword>
<keyword evidence="4" id="KW-0769">Symport</keyword>
<dbReference type="EMBL" id="BTSY01000002">
    <property type="protein sequence ID" value="GMT14187.1"/>
    <property type="molecule type" value="Genomic_DNA"/>
</dbReference>
<accession>A0AAV5V7C8</accession>
<keyword evidence="2" id="KW-0813">Transport</keyword>
<evidence type="ECO:0000313" key="10">
    <source>
        <dbReference type="EMBL" id="GMT14187.1"/>
    </source>
</evidence>
<dbReference type="AlphaFoldDB" id="A0AAV5V7C8"/>
<feature type="binding site" evidence="7">
    <location>
        <position position="83"/>
    </location>
    <ligand>
        <name>Na(+)</name>
        <dbReference type="ChEBI" id="CHEBI:29101"/>
        <label>1</label>
    </ligand>
</feature>
<organism evidence="10 12">
    <name type="scientific">Pristionchus fissidentatus</name>
    <dbReference type="NCBI Taxonomy" id="1538716"/>
    <lineage>
        <taxon>Eukaryota</taxon>
        <taxon>Metazoa</taxon>
        <taxon>Ecdysozoa</taxon>
        <taxon>Nematoda</taxon>
        <taxon>Chromadorea</taxon>
        <taxon>Rhabditida</taxon>
        <taxon>Rhabditina</taxon>
        <taxon>Diplogasteromorpha</taxon>
        <taxon>Diplogasteroidea</taxon>
        <taxon>Neodiplogasteridae</taxon>
        <taxon>Pristionchus</taxon>
    </lineage>
</organism>
<comment type="subcellular location">
    <subcellularLocation>
        <location evidence="1">Membrane</location>
        <topology evidence="1">Multi-pass membrane protein</topology>
    </subcellularLocation>
</comment>
<dbReference type="GO" id="GO:0043005">
    <property type="term" value="C:neuron projection"/>
    <property type="evidence" value="ECO:0007669"/>
    <property type="project" value="TreeGrafter"/>
</dbReference>
<evidence type="ECO:0000256" key="1">
    <source>
        <dbReference type="ARBA" id="ARBA00004141"/>
    </source>
</evidence>
<dbReference type="PANTHER" id="PTHR11616">
    <property type="entry name" value="SODIUM/CHLORIDE DEPENDENT TRANSPORTER"/>
    <property type="match status" value="1"/>
</dbReference>